<keyword evidence="1" id="KW-1133">Transmembrane helix</keyword>
<evidence type="ECO:0000256" key="2">
    <source>
        <dbReference type="SAM" id="SignalP"/>
    </source>
</evidence>
<comment type="caution">
    <text evidence="3">The sequence shown here is derived from an EMBL/GenBank/DDBJ whole genome shotgun (WGS) entry which is preliminary data.</text>
</comment>
<sequence length="495" mass="50981">MRRLAGVALIALLAALVPAAAAQAAPTWKLTLDNVSAEPGGAAKAMRLHYSVLPYSEATRGDLVVDFAAASAIATVESWGDPRCVTTATTFTCPGSASEVALPVTAKPGARLGATAQVTVRTVVDGRTRATASGTITIAEQVSLTSVETQGDVSVATGASTDLNAGVRNTGDDPVTGVVLELTTVRGFTNAPHSNCAPTEFGAACVFDRELAPGQTYRLATPWQLTAADTVWAPSKWFANFTWHTAQDYADLRRPRPAGSGPALELTPVTSALAGPQTETEPNDNSDGFAITVTGVNQSNFTAKGATASGKVGQTLPVRLGVRNNGPARLEGYAADMGSYLQVTVTPPKGTTVVKHSRLCEPFNVERPTPGAPFPAGAHEGDGNFYCFTEPVEGVPYLPGKTVDFDFTLRIDKPGTLRGTIKTVRLGRPPAGDPDPADNNAAIVITAAAATTPGDDDGGTGGGLPITGTNTSTVALIGLALLLAGTVARVVTRRH</sequence>
<reference evidence="3 4" key="1">
    <citation type="submission" date="2021-01" db="EMBL/GenBank/DDBJ databases">
        <title>Actinoplanes sp. nov. LDG1-01 isolated from lichen.</title>
        <authorList>
            <person name="Saeng-In P."/>
            <person name="Phongsopitanun W."/>
            <person name="Kanchanasin P."/>
            <person name="Yuki M."/>
            <person name="Kudo T."/>
            <person name="Ohkuma M."/>
            <person name="Tanasupawat S."/>
        </authorList>
    </citation>
    <scope>NUCLEOTIDE SEQUENCE [LARGE SCALE GENOMIC DNA]</scope>
    <source>
        <strain evidence="3 4">LDG1-01</strain>
    </source>
</reference>
<dbReference type="RefSeq" id="WP_202996796.1">
    <property type="nucleotide sequence ID" value="NZ_JAENHO010000013.1"/>
</dbReference>
<gene>
    <name evidence="3" type="ORF">JKJ07_37760</name>
</gene>
<protein>
    <recommendedName>
        <fullName evidence="5">Gram-positive cocci surface proteins LPxTG domain-containing protein</fullName>
    </recommendedName>
</protein>
<organism evidence="3 4">
    <name type="scientific">Paractinoplanes lichenicola</name>
    <dbReference type="NCBI Taxonomy" id="2802976"/>
    <lineage>
        <taxon>Bacteria</taxon>
        <taxon>Bacillati</taxon>
        <taxon>Actinomycetota</taxon>
        <taxon>Actinomycetes</taxon>
        <taxon>Micromonosporales</taxon>
        <taxon>Micromonosporaceae</taxon>
        <taxon>Paractinoplanes</taxon>
    </lineage>
</organism>
<accession>A0ABS1W013</accession>
<evidence type="ECO:0008006" key="5">
    <source>
        <dbReference type="Google" id="ProtNLM"/>
    </source>
</evidence>
<evidence type="ECO:0000256" key="1">
    <source>
        <dbReference type="SAM" id="Phobius"/>
    </source>
</evidence>
<feature type="chain" id="PRO_5046975392" description="Gram-positive cocci surface proteins LPxTG domain-containing protein" evidence="2">
    <location>
        <begin position="25"/>
        <end position="495"/>
    </location>
</feature>
<dbReference type="Proteomes" id="UP000598996">
    <property type="component" value="Unassembled WGS sequence"/>
</dbReference>
<keyword evidence="4" id="KW-1185">Reference proteome</keyword>
<feature type="transmembrane region" description="Helical" evidence="1">
    <location>
        <begin position="474"/>
        <end position="492"/>
    </location>
</feature>
<keyword evidence="2" id="KW-0732">Signal</keyword>
<evidence type="ECO:0000313" key="4">
    <source>
        <dbReference type="Proteomes" id="UP000598996"/>
    </source>
</evidence>
<evidence type="ECO:0000313" key="3">
    <source>
        <dbReference type="EMBL" id="MBL7260085.1"/>
    </source>
</evidence>
<proteinExistence type="predicted"/>
<keyword evidence="1" id="KW-0472">Membrane</keyword>
<feature type="signal peptide" evidence="2">
    <location>
        <begin position="1"/>
        <end position="24"/>
    </location>
</feature>
<dbReference type="EMBL" id="JAENHO010000013">
    <property type="protein sequence ID" value="MBL7260085.1"/>
    <property type="molecule type" value="Genomic_DNA"/>
</dbReference>
<keyword evidence="1" id="KW-0812">Transmembrane</keyword>
<name>A0ABS1W013_9ACTN</name>